<sequence>MNSVHHCNTGPIPRGGLPPVVEHADDGDHEQGLPQAPLPPVEHALQLIGQELVINGIDVVVGYDFIAAEEGVEDQVINAGGTATGAFNHMPENDNLWGP</sequence>
<name>A0ABQ7BKA2_BRACR</name>
<proteinExistence type="predicted"/>
<feature type="region of interest" description="Disordered" evidence="1">
    <location>
        <begin position="1"/>
        <end position="37"/>
    </location>
</feature>
<evidence type="ECO:0000313" key="2">
    <source>
        <dbReference type="EMBL" id="KAF3532694.1"/>
    </source>
</evidence>
<protein>
    <submittedName>
        <fullName evidence="2">Uncharacterized protein</fullName>
    </submittedName>
</protein>
<organism evidence="2 3">
    <name type="scientific">Brassica cretica</name>
    <name type="common">Mustard</name>
    <dbReference type="NCBI Taxonomy" id="69181"/>
    <lineage>
        <taxon>Eukaryota</taxon>
        <taxon>Viridiplantae</taxon>
        <taxon>Streptophyta</taxon>
        <taxon>Embryophyta</taxon>
        <taxon>Tracheophyta</taxon>
        <taxon>Spermatophyta</taxon>
        <taxon>Magnoliopsida</taxon>
        <taxon>eudicotyledons</taxon>
        <taxon>Gunneridae</taxon>
        <taxon>Pentapetalae</taxon>
        <taxon>rosids</taxon>
        <taxon>malvids</taxon>
        <taxon>Brassicales</taxon>
        <taxon>Brassicaceae</taxon>
        <taxon>Brassiceae</taxon>
        <taxon>Brassica</taxon>
    </lineage>
</organism>
<reference evidence="2 3" key="1">
    <citation type="journal article" date="2020" name="BMC Genomics">
        <title>Intraspecific diversification of the crop wild relative Brassica cretica Lam. using demographic model selection.</title>
        <authorList>
            <person name="Kioukis A."/>
            <person name="Michalopoulou V.A."/>
            <person name="Briers L."/>
            <person name="Pirintsos S."/>
            <person name="Studholme D.J."/>
            <person name="Pavlidis P."/>
            <person name="Sarris P.F."/>
        </authorList>
    </citation>
    <scope>NUCLEOTIDE SEQUENCE [LARGE SCALE GENOMIC DNA]</scope>
    <source>
        <strain evidence="3">cv. PFS-1207/04</strain>
    </source>
</reference>
<evidence type="ECO:0000256" key="1">
    <source>
        <dbReference type="SAM" id="MobiDB-lite"/>
    </source>
</evidence>
<evidence type="ECO:0000313" key="3">
    <source>
        <dbReference type="Proteomes" id="UP000266723"/>
    </source>
</evidence>
<feature type="compositionally biased region" description="Basic and acidic residues" evidence="1">
    <location>
        <begin position="22"/>
        <end position="31"/>
    </location>
</feature>
<dbReference type="EMBL" id="QGKV02001507">
    <property type="protein sequence ID" value="KAF3532694.1"/>
    <property type="molecule type" value="Genomic_DNA"/>
</dbReference>
<gene>
    <name evidence="2" type="ORF">DY000_02036750</name>
</gene>
<keyword evidence="3" id="KW-1185">Reference proteome</keyword>
<accession>A0ABQ7BKA2</accession>
<comment type="caution">
    <text evidence="2">The sequence shown here is derived from an EMBL/GenBank/DDBJ whole genome shotgun (WGS) entry which is preliminary data.</text>
</comment>
<dbReference type="Proteomes" id="UP000266723">
    <property type="component" value="Unassembled WGS sequence"/>
</dbReference>